<evidence type="ECO:0000313" key="3">
    <source>
        <dbReference type="EMBL" id="EKC59667.1"/>
    </source>
</evidence>
<dbReference type="EMBL" id="AJWY01008984">
    <property type="protein sequence ID" value="EKC59667.1"/>
    <property type="molecule type" value="Genomic_DNA"/>
</dbReference>
<dbReference type="SUPFAM" id="SSF101386">
    <property type="entry name" value="all-alpha NTP pyrophosphatases"/>
    <property type="match status" value="1"/>
</dbReference>
<dbReference type="Pfam" id="PF03819">
    <property type="entry name" value="MazG"/>
    <property type="match status" value="1"/>
</dbReference>
<feature type="domain" description="NTP pyrophosphohydrolase MazG-like" evidence="2">
    <location>
        <begin position="10"/>
        <end position="83"/>
    </location>
</feature>
<dbReference type="PANTHER" id="PTHR30522">
    <property type="entry name" value="NUCLEOSIDE TRIPHOSPHATE PYROPHOSPHOHYDROLASE"/>
    <property type="match status" value="1"/>
</dbReference>
<dbReference type="InterPro" id="IPR011551">
    <property type="entry name" value="NTP_PyrPHydrolase_MazG"/>
</dbReference>
<dbReference type="PANTHER" id="PTHR30522:SF0">
    <property type="entry name" value="NUCLEOSIDE TRIPHOSPHATE PYROPHOSPHOHYDROLASE"/>
    <property type="match status" value="1"/>
</dbReference>
<dbReference type="GO" id="GO:0046047">
    <property type="term" value="P:TTP catabolic process"/>
    <property type="evidence" value="ECO:0007669"/>
    <property type="project" value="TreeGrafter"/>
</dbReference>
<dbReference type="GO" id="GO:0047429">
    <property type="term" value="F:nucleoside triphosphate diphosphatase activity"/>
    <property type="evidence" value="ECO:0007669"/>
    <property type="project" value="TreeGrafter"/>
</dbReference>
<dbReference type="CDD" id="cd11528">
    <property type="entry name" value="NTP-PPase_MazG_Nterm"/>
    <property type="match status" value="1"/>
</dbReference>
<dbReference type="GO" id="GO:0046081">
    <property type="term" value="P:dUTP catabolic process"/>
    <property type="evidence" value="ECO:0007669"/>
    <property type="project" value="TreeGrafter"/>
</dbReference>
<comment type="caution">
    <text evidence="3">The sequence shown here is derived from an EMBL/GenBank/DDBJ whole genome shotgun (WGS) entry which is preliminary data.</text>
</comment>
<feature type="non-terminal residue" evidence="3">
    <location>
        <position position="1"/>
    </location>
</feature>
<proteinExistence type="predicted"/>
<dbReference type="AlphaFoldDB" id="K1SGA4"/>
<dbReference type="GO" id="GO:0046052">
    <property type="term" value="P:UTP catabolic process"/>
    <property type="evidence" value="ECO:0007669"/>
    <property type="project" value="TreeGrafter"/>
</dbReference>
<reference evidence="3" key="1">
    <citation type="journal article" date="2013" name="Environ. Microbiol.">
        <title>Microbiota from the distal guts of lean and obese adolescents exhibit partial functional redundancy besides clear differences in community structure.</title>
        <authorList>
            <person name="Ferrer M."/>
            <person name="Ruiz A."/>
            <person name="Lanza F."/>
            <person name="Haange S.B."/>
            <person name="Oberbach A."/>
            <person name="Till H."/>
            <person name="Bargiela R."/>
            <person name="Campoy C."/>
            <person name="Segura M.T."/>
            <person name="Richter M."/>
            <person name="von Bergen M."/>
            <person name="Seifert J."/>
            <person name="Suarez A."/>
        </authorList>
    </citation>
    <scope>NUCLEOTIDE SEQUENCE</scope>
</reference>
<dbReference type="GO" id="GO:0006203">
    <property type="term" value="P:dGTP catabolic process"/>
    <property type="evidence" value="ECO:0007669"/>
    <property type="project" value="TreeGrafter"/>
</dbReference>
<dbReference type="GO" id="GO:0046061">
    <property type="term" value="P:dATP catabolic process"/>
    <property type="evidence" value="ECO:0007669"/>
    <property type="project" value="TreeGrafter"/>
</dbReference>
<sequence>PGGCPWDAAQTHLSIRRNFLEEAYEACEALDCDDAAMLREELGDVLLQVLFHADIETGRGRMTIDDIADAECKKLIFRHPFLFGGEAESWDELKQKEKGQKTTGEAMAGVARSLPATWRAEKIQKKPPKPASAGNPPMKRWTN</sequence>
<dbReference type="InterPro" id="IPR048015">
    <property type="entry name" value="NTP-PPase_MazG-like_N"/>
</dbReference>
<organism evidence="3">
    <name type="scientific">human gut metagenome</name>
    <dbReference type="NCBI Taxonomy" id="408170"/>
    <lineage>
        <taxon>unclassified sequences</taxon>
        <taxon>metagenomes</taxon>
        <taxon>organismal metagenomes</taxon>
    </lineage>
</organism>
<feature type="region of interest" description="Disordered" evidence="1">
    <location>
        <begin position="117"/>
        <end position="143"/>
    </location>
</feature>
<dbReference type="InterPro" id="IPR004518">
    <property type="entry name" value="MazG-like_dom"/>
</dbReference>
<gene>
    <name evidence="3" type="ORF">LEA_13244</name>
</gene>
<protein>
    <submittedName>
        <fullName evidence="3">MazG family protein</fullName>
    </submittedName>
</protein>
<dbReference type="GO" id="GO:0046076">
    <property type="term" value="P:dTTP catabolic process"/>
    <property type="evidence" value="ECO:0007669"/>
    <property type="project" value="TreeGrafter"/>
</dbReference>
<evidence type="ECO:0000256" key="1">
    <source>
        <dbReference type="SAM" id="MobiDB-lite"/>
    </source>
</evidence>
<evidence type="ECO:0000259" key="2">
    <source>
        <dbReference type="Pfam" id="PF03819"/>
    </source>
</evidence>
<name>K1SGA4_9ZZZZ</name>
<dbReference type="Gene3D" id="1.10.287.1080">
    <property type="entry name" value="MazG-like"/>
    <property type="match status" value="1"/>
</dbReference>
<accession>K1SGA4</accession>